<evidence type="ECO:0000259" key="6">
    <source>
        <dbReference type="PROSITE" id="PS51831"/>
    </source>
</evidence>
<evidence type="ECO:0000313" key="9">
    <source>
        <dbReference type="Proteomes" id="UP000036932"/>
    </source>
</evidence>
<feature type="domain" description="HD-GYP" evidence="7">
    <location>
        <begin position="305"/>
        <end position="501"/>
    </location>
</feature>
<dbReference type="RefSeq" id="WP_054404731.1">
    <property type="nucleotide sequence ID" value="NZ_LIUT01000006.1"/>
</dbReference>
<organism evidence="8 9">
    <name type="scientific">Paenibacillus solani</name>
    <dbReference type="NCBI Taxonomy" id="1705565"/>
    <lineage>
        <taxon>Bacteria</taxon>
        <taxon>Bacillati</taxon>
        <taxon>Bacillota</taxon>
        <taxon>Bacilli</taxon>
        <taxon>Bacillales</taxon>
        <taxon>Paenibacillaceae</taxon>
        <taxon>Paenibacillus</taxon>
    </lineage>
</organism>
<dbReference type="InterPro" id="IPR006674">
    <property type="entry name" value="HD_domain"/>
</dbReference>
<keyword evidence="4" id="KW-0812">Transmembrane</keyword>
<feature type="transmembrane region" description="Helical" evidence="4">
    <location>
        <begin position="194"/>
        <end position="216"/>
    </location>
</feature>
<dbReference type="OrthoDB" id="9759601at2"/>
<accession>A0A0M1N4J1</accession>
<keyword evidence="2" id="KW-1003">Cell membrane</keyword>
<dbReference type="SMART" id="SM00471">
    <property type="entry name" value="HDc"/>
    <property type="match status" value="1"/>
</dbReference>
<dbReference type="Gene3D" id="1.10.3210.10">
    <property type="entry name" value="Hypothetical protein af1432"/>
    <property type="match status" value="1"/>
</dbReference>
<proteinExistence type="predicted"/>
<feature type="transmembrane region" description="Helical" evidence="4">
    <location>
        <begin position="12"/>
        <end position="33"/>
    </location>
</feature>
<dbReference type="Proteomes" id="UP000036932">
    <property type="component" value="Unassembled WGS sequence"/>
</dbReference>
<feature type="transmembrane region" description="Helical" evidence="4">
    <location>
        <begin position="133"/>
        <end position="161"/>
    </location>
</feature>
<dbReference type="PROSITE" id="PS50885">
    <property type="entry name" value="HAMP"/>
    <property type="match status" value="1"/>
</dbReference>
<comment type="caution">
    <text evidence="8">The sequence shown here is derived from an EMBL/GenBank/DDBJ whole genome shotgun (WGS) entry which is preliminary data.</text>
</comment>
<dbReference type="PROSITE" id="PS51832">
    <property type="entry name" value="HD_GYP"/>
    <property type="match status" value="1"/>
</dbReference>
<feature type="domain" description="HD" evidence="6">
    <location>
        <begin position="327"/>
        <end position="452"/>
    </location>
</feature>
<keyword evidence="4" id="KW-1133">Transmembrane helix</keyword>
<dbReference type="EMBL" id="LIUT01000006">
    <property type="protein sequence ID" value="KOR76874.1"/>
    <property type="molecule type" value="Genomic_DNA"/>
</dbReference>
<dbReference type="SUPFAM" id="SSF109604">
    <property type="entry name" value="HD-domain/PDEase-like"/>
    <property type="match status" value="1"/>
</dbReference>
<dbReference type="Pfam" id="PF13487">
    <property type="entry name" value="HD_5"/>
    <property type="match status" value="1"/>
</dbReference>
<dbReference type="GO" id="GO:0005886">
    <property type="term" value="C:plasma membrane"/>
    <property type="evidence" value="ECO:0007669"/>
    <property type="project" value="UniProtKB-SubCell"/>
</dbReference>
<keyword evidence="3 4" id="KW-0472">Membrane</keyword>
<reference evidence="9" key="1">
    <citation type="submission" date="2015-08" db="EMBL/GenBank/DDBJ databases">
        <title>Genome sequencing project for genomic taxonomy and phylogenomics of Bacillus-like bacteria.</title>
        <authorList>
            <person name="Liu B."/>
            <person name="Wang J."/>
            <person name="Zhu Y."/>
            <person name="Liu G."/>
            <person name="Chen Q."/>
            <person name="Chen Z."/>
            <person name="Lan J."/>
            <person name="Che J."/>
            <person name="Ge C."/>
            <person name="Shi H."/>
            <person name="Pan Z."/>
            <person name="Liu X."/>
        </authorList>
    </citation>
    <scope>NUCLEOTIDE SEQUENCE [LARGE SCALE GENOMIC DNA]</scope>
    <source>
        <strain evidence="9">FJAT-22460</strain>
    </source>
</reference>
<feature type="transmembrane region" description="Helical" evidence="4">
    <location>
        <begin position="228"/>
        <end position="250"/>
    </location>
</feature>
<dbReference type="Gene3D" id="6.10.340.10">
    <property type="match status" value="1"/>
</dbReference>
<evidence type="ECO:0000256" key="1">
    <source>
        <dbReference type="ARBA" id="ARBA00004236"/>
    </source>
</evidence>
<dbReference type="PANTHER" id="PTHR45228">
    <property type="entry name" value="CYCLIC DI-GMP PHOSPHODIESTERASE TM_0186-RELATED"/>
    <property type="match status" value="1"/>
</dbReference>
<evidence type="ECO:0000256" key="3">
    <source>
        <dbReference type="ARBA" id="ARBA00023136"/>
    </source>
</evidence>
<dbReference type="InterPro" id="IPR037522">
    <property type="entry name" value="HD_GYP_dom"/>
</dbReference>
<feature type="transmembrane region" description="Helical" evidence="4">
    <location>
        <begin position="45"/>
        <end position="65"/>
    </location>
</feature>
<keyword evidence="9" id="KW-1185">Reference proteome</keyword>
<dbReference type="InterPro" id="IPR003660">
    <property type="entry name" value="HAMP_dom"/>
</dbReference>
<evidence type="ECO:0000259" key="5">
    <source>
        <dbReference type="PROSITE" id="PS50885"/>
    </source>
</evidence>
<evidence type="ECO:0000313" key="8">
    <source>
        <dbReference type="EMBL" id="KOR76874.1"/>
    </source>
</evidence>
<feature type="transmembrane region" description="Helical" evidence="4">
    <location>
        <begin position="99"/>
        <end position="121"/>
    </location>
</feature>
<dbReference type="SMART" id="SM00304">
    <property type="entry name" value="HAMP"/>
    <property type="match status" value="1"/>
</dbReference>
<evidence type="ECO:0000259" key="7">
    <source>
        <dbReference type="PROSITE" id="PS51832"/>
    </source>
</evidence>
<dbReference type="CDD" id="cd06225">
    <property type="entry name" value="HAMP"/>
    <property type="match status" value="1"/>
</dbReference>
<protein>
    <submittedName>
        <fullName evidence="8">Chemotaxis protein CheY</fullName>
    </submittedName>
</protein>
<name>A0A0M1N4J1_9BACL</name>
<feature type="domain" description="HAMP" evidence="5">
    <location>
        <begin position="252"/>
        <end position="303"/>
    </location>
</feature>
<dbReference type="AlphaFoldDB" id="A0A0M1N4J1"/>
<evidence type="ECO:0000256" key="4">
    <source>
        <dbReference type="SAM" id="Phobius"/>
    </source>
</evidence>
<dbReference type="CDD" id="cd00077">
    <property type="entry name" value="HDc"/>
    <property type="match status" value="1"/>
</dbReference>
<dbReference type="GO" id="GO:0007165">
    <property type="term" value="P:signal transduction"/>
    <property type="evidence" value="ECO:0007669"/>
    <property type="project" value="InterPro"/>
</dbReference>
<sequence length="501" mass="56256">MQLYKSFLKQLIRNYMIGSMAAVLVVGGVLMVTTLDISFEEGVRLMVILAISFMVMIASELIVFLRHLRPIHAGFDETNISLDTLEKAYLSIHRMPRLAVYRIFGPHLLGLSIPAILLTIWMMEQGKLSFPPFYIWLASLGAVLLASCHAMIEFFLTIAAVRPLIKEIRRQALSRYGVDFSLEGHVFMAIRTKFLLSTMLIGTFPLFLFSLAVQIRLEGLSQIVAQQYWGWAGFILLLGVGFAYVGALLLTQDLQRPIRQLYRAMNEIKEGRLIQTSNLYSDEFSTLIAGFNMMVRGLQMREERNRKLLDSYFAALAAALDARDPYTAGHSLRVAEYAVLIGRLAGLNEEQVDLLHKTALLHDIGKIGVRDNILLKEGKLTAEEFDLVKAHPAQGENILLQIEPADAMAPYLEGVRSHHERYDGGGYPDGLKGKEIPLFGRIIAVADAYDAMTSDRPYRSGMKSVDALNILEAGRGTQWDPDYAGMFVNYMKRDKKALSIR</sequence>
<comment type="subcellular location">
    <subcellularLocation>
        <location evidence="1">Cell membrane</location>
    </subcellularLocation>
</comment>
<evidence type="ECO:0000256" key="2">
    <source>
        <dbReference type="ARBA" id="ARBA00022475"/>
    </source>
</evidence>
<dbReference type="InterPro" id="IPR052020">
    <property type="entry name" value="Cyclic_di-GMP/3'3'-cGAMP_PDE"/>
</dbReference>
<gene>
    <name evidence="8" type="ORF">AM231_23380</name>
</gene>
<dbReference type="PATRIC" id="fig|1705565.3.peg.824"/>
<dbReference type="PROSITE" id="PS51831">
    <property type="entry name" value="HD"/>
    <property type="match status" value="1"/>
</dbReference>
<dbReference type="InterPro" id="IPR003607">
    <property type="entry name" value="HD/PDEase_dom"/>
</dbReference>